<feature type="chain" id="PRO_5020996634" evidence="2">
    <location>
        <begin position="30"/>
        <end position="430"/>
    </location>
</feature>
<dbReference type="Pfam" id="PF13519">
    <property type="entry name" value="VWA_2"/>
    <property type="match status" value="1"/>
</dbReference>
<evidence type="ECO:0000256" key="2">
    <source>
        <dbReference type="SAM" id="SignalP"/>
    </source>
</evidence>
<dbReference type="InterPro" id="IPR036465">
    <property type="entry name" value="vWFA_dom_sf"/>
</dbReference>
<dbReference type="AlphaFoldDB" id="A0A4R4TBQ4"/>
<dbReference type="PROSITE" id="PS50234">
    <property type="entry name" value="VWFA"/>
    <property type="match status" value="1"/>
</dbReference>
<name>A0A4R4TBQ4_9ACTN</name>
<comment type="caution">
    <text evidence="4">The sequence shown here is derived from an EMBL/GenBank/DDBJ whole genome shotgun (WGS) entry which is preliminary data.</text>
</comment>
<dbReference type="InterPro" id="IPR002035">
    <property type="entry name" value="VWF_A"/>
</dbReference>
<protein>
    <submittedName>
        <fullName evidence="4">VWA domain-containing protein</fullName>
    </submittedName>
</protein>
<dbReference type="RefSeq" id="WP_132819301.1">
    <property type="nucleotide sequence ID" value="NZ_SMKI01000199.1"/>
</dbReference>
<keyword evidence="1" id="KW-0812">Transmembrane</keyword>
<dbReference type="Proteomes" id="UP000295345">
    <property type="component" value="Unassembled WGS sequence"/>
</dbReference>
<dbReference type="Gene3D" id="3.40.50.410">
    <property type="entry name" value="von Willebrand factor, type A domain"/>
    <property type="match status" value="1"/>
</dbReference>
<proteinExistence type="predicted"/>
<accession>A0A4R4TBQ4</accession>
<keyword evidence="1" id="KW-1133">Transmembrane helix</keyword>
<gene>
    <name evidence="4" type="ORF">E1283_19105</name>
</gene>
<keyword evidence="1" id="KW-0472">Membrane</keyword>
<dbReference type="SMART" id="SM00327">
    <property type="entry name" value="VWA"/>
    <property type="match status" value="1"/>
</dbReference>
<feature type="domain" description="VWFA" evidence="3">
    <location>
        <begin position="43"/>
        <end position="230"/>
    </location>
</feature>
<keyword evidence="5" id="KW-1185">Reference proteome</keyword>
<sequence length="430" mass="45491">MIIRKWSAVALSALFAALMTGFLSTSAVADQSESETEEGPPPRVELVLDVSGSMRERDMSGGQSRIAAAQQSFNEVIDAVPEEVHLGIRTLGAGNPGDDREVGCQDSQQLYPVGQVDRTEARTAVATLRPTTGFTPIGLALRGADEDLGEGPGTRRIVLITDGEDSCGDPDPCVVARELAASGTNLVVDTLGLTLDDAVREQLSCIAEATGGTYTAVQDTDQLTDRLNQLVRRADLPVENPTAVEGAERCEDAPQLGVGVYNDRAEFGQHRFYRVPLTAGQELRASVSVAADRPVDPDYGVLLRAVDEESQELVRGTGAGSGRTDVISTGLRYPLPETEDDEDTEDDRASRVVCLELSSSFSAPDAVERAPGLPVELTVDVVSAPDEPSDLAAFGLARGWVPLLLLTGVGLVVGLAWGLLVRLGIVMGRA</sequence>
<feature type="signal peptide" evidence="2">
    <location>
        <begin position="1"/>
        <end position="29"/>
    </location>
</feature>
<evidence type="ECO:0000313" key="5">
    <source>
        <dbReference type="Proteomes" id="UP000295345"/>
    </source>
</evidence>
<reference evidence="4 5" key="1">
    <citation type="submission" date="2019-03" db="EMBL/GenBank/DDBJ databases">
        <title>Draft genome sequences of novel Actinobacteria.</title>
        <authorList>
            <person name="Sahin N."/>
            <person name="Ay H."/>
            <person name="Saygin H."/>
        </authorList>
    </citation>
    <scope>NUCLEOTIDE SEQUENCE [LARGE SCALE GENOMIC DNA]</scope>
    <source>
        <strain evidence="4 5">DSM 41900</strain>
    </source>
</reference>
<evidence type="ECO:0000259" key="3">
    <source>
        <dbReference type="PROSITE" id="PS50234"/>
    </source>
</evidence>
<organism evidence="4 5">
    <name type="scientific">Streptomyces hainanensis</name>
    <dbReference type="NCBI Taxonomy" id="402648"/>
    <lineage>
        <taxon>Bacteria</taxon>
        <taxon>Bacillati</taxon>
        <taxon>Actinomycetota</taxon>
        <taxon>Actinomycetes</taxon>
        <taxon>Kitasatosporales</taxon>
        <taxon>Streptomycetaceae</taxon>
        <taxon>Streptomyces</taxon>
    </lineage>
</organism>
<dbReference type="EMBL" id="SMKI01000199">
    <property type="protein sequence ID" value="TDC73476.1"/>
    <property type="molecule type" value="Genomic_DNA"/>
</dbReference>
<dbReference type="SUPFAM" id="SSF53300">
    <property type="entry name" value="vWA-like"/>
    <property type="match status" value="1"/>
</dbReference>
<dbReference type="PANTHER" id="PTHR10579:SF43">
    <property type="entry name" value="ZINC FINGER (C3HC4-TYPE RING FINGER) FAMILY PROTEIN"/>
    <property type="match status" value="1"/>
</dbReference>
<dbReference type="OrthoDB" id="4318225at2"/>
<feature type="transmembrane region" description="Helical" evidence="1">
    <location>
        <begin position="399"/>
        <end position="421"/>
    </location>
</feature>
<dbReference type="InterPro" id="IPR051266">
    <property type="entry name" value="CLCR"/>
</dbReference>
<dbReference type="PANTHER" id="PTHR10579">
    <property type="entry name" value="CALCIUM-ACTIVATED CHLORIDE CHANNEL REGULATOR"/>
    <property type="match status" value="1"/>
</dbReference>
<evidence type="ECO:0000313" key="4">
    <source>
        <dbReference type="EMBL" id="TDC73476.1"/>
    </source>
</evidence>
<keyword evidence="2" id="KW-0732">Signal</keyword>
<evidence type="ECO:0000256" key="1">
    <source>
        <dbReference type="SAM" id="Phobius"/>
    </source>
</evidence>